<dbReference type="EMBL" id="CAJOBJ010110733">
    <property type="protein sequence ID" value="CAF4630230.1"/>
    <property type="molecule type" value="Genomic_DNA"/>
</dbReference>
<protein>
    <submittedName>
        <fullName evidence="2">Uncharacterized protein</fullName>
    </submittedName>
</protein>
<evidence type="ECO:0000313" key="2">
    <source>
        <dbReference type="EMBL" id="CAF4630230.1"/>
    </source>
</evidence>
<dbReference type="GO" id="GO:0005737">
    <property type="term" value="C:cytoplasm"/>
    <property type="evidence" value="ECO:0007669"/>
    <property type="project" value="TreeGrafter"/>
</dbReference>
<dbReference type="PANTHER" id="PTHR46530">
    <property type="entry name" value="PROTEIN MONO-ADP-RIBOSYLTRANSFERASE PARP4"/>
    <property type="match status" value="1"/>
</dbReference>
<name>A0A8S2ZEN1_9BILA</name>
<evidence type="ECO:0000313" key="3">
    <source>
        <dbReference type="Proteomes" id="UP000681720"/>
    </source>
</evidence>
<accession>A0A8S2ZEN1</accession>
<dbReference type="GO" id="GO:0003950">
    <property type="term" value="F:NAD+ poly-ADP-ribosyltransferase activity"/>
    <property type="evidence" value="ECO:0007669"/>
    <property type="project" value="InterPro"/>
</dbReference>
<dbReference type="Proteomes" id="UP000681967">
    <property type="component" value="Unassembled WGS sequence"/>
</dbReference>
<feature type="non-terminal residue" evidence="2">
    <location>
        <position position="80"/>
    </location>
</feature>
<organism evidence="2 3">
    <name type="scientific">Rotaria magnacalcarata</name>
    <dbReference type="NCBI Taxonomy" id="392030"/>
    <lineage>
        <taxon>Eukaryota</taxon>
        <taxon>Metazoa</taxon>
        <taxon>Spiralia</taxon>
        <taxon>Gnathifera</taxon>
        <taxon>Rotifera</taxon>
        <taxon>Eurotatoria</taxon>
        <taxon>Bdelloidea</taxon>
        <taxon>Philodinida</taxon>
        <taxon>Philodinidae</taxon>
        <taxon>Rotaria</taxon>
    </lineage>
</organism>
<dbReference type="Proteomes" id="UP000681720">
    <property type="component" value="Unassembled WGS sequence"/>
</dbReference>
<dbReference type="EMBL" id="CAJOBH010059976">
    <property type="protein sequence ID" value="CAF4419960.1"/>
    <property type="molecule type" value="Genomic_DNA"/>
</dbReference>
<feature type="non-terminal residue" evidence="2">
    <location>
        <position position="1"/>
    </location>
</feature>
<sequence length="80" mass="9277">TNQAPKRIRSLFDGMRLTVYRFIRNCLKVTLTATINNQEYVTTVFSNKITETKGRILHCLTARAIIQDYENGLLHDDECE</sequence>
<comment type="caution">
    <text evidence="2">The sequence shown here is derived from an EMBL/GenBank/DDBJ whole genome shotgun (WGS) entry which is preliminary data.</text>
</comment>
<dbReference type="PANTHER" id="PTHR46530:SF1">
    <property type="entry name" value="PROTEIN MONO-ADP-RIBOSYLTRANSFERASE PARP4"/>
    <property type="match status" value="1"/>
</dbReference>
<gene>
    <name evidence="1" type="ORF">BYL167_LOCUS32414</name>
    <name evidence="2" type="ORF">GIL414_LOCUS40177</name>
</gene>
<dbReference type="AlphaFoldDB" id="A0A8S2ZEN1"/>
<proteinExistence type="predicted"/>
<dbReference type="InterPro" id="IPR031273">
    <property type="entry name" value="PARP4"/>
</dbReference>
<reference evidence="2" key="1">
    <citation type="submission" date="2021-02" db="EMBL/GenBank/DDBJ databases">
        <authorList>
            <person name="Nowell W R."/>
        </authorList>
    </citation>
    <scope>NUCLEOTIDE SEQUENCE</scope>
</reference>
<evidence type="ECO:0000313" key="1">
    <source>
        <dbReference type="EMBL" id="CAF4419960.1"/>
    </source>
</evidence>